<dbReference type="Proteomes" id="UP000789860">
    <property type="component" value="Unassembled WGS sequence"/>
</dbReference>
<organism evidence="1 2">
    <name type="scientific">Scutellospora calospora</name>
    <dbReference type="NCBI Taxonomy" id="85575"/>
    <lineage>
        <taxon>Eukaryota</taxon>
        <taxon>Fungi</taxon>
        <taxon>Fungi incertae sedis</taxon>
        <taxon>Mucoromycota</taxon>
        <taxon>Glomeromycotina</taxon>
        <taxon>Glomeromycetes</taxon>
        <taxon>Diversisporales</taxon>
        <taxon>Gigasporaceae</taxon>
        <taxon>Scutellospora</taxon>
    </lineage>
</organism>
<accession>A0ACA9N341</accession>
<comment type="caution">
    <text evidence="1">The sequence shown here is derived from an EMBL/GenBank/DDBJ whole genome shotgun (WGS) entry which is preliminary data.</text>
</comment>
<gene>
    <name evidence="1" type="ORF">SCALOS_LOCUS7981</name>
</gene>
<sequence length="177" mass="20257">WDAPSILQSDNSKKFTADKDNLTKFVFSYNTTSYSFYGKTSHEVMFGYKLYGVYQQFNPADFQEIEVDEIQTIPQTKKNHLEKNLYETSQPVAIAPDTDMNSSTRKRKLHTTFNETRTVISMTNNNKTIIVEIPIRSTVRYSVKRIYQIKNKNKKAMLPLVAPLAISLPSATSSSLL</sequence>
<name>A0ACA9N341_9GLOM</name>
<dbReference type="EMBL" id="CAJVPM010019707">
    <property type="protein sequence ID" value="CAG8631253.1"/>
    <property type="molecule type" value="Genomic_DNA"/>
</dbReference>
<keyword evidence="2" id="KW-1185">Reference proteome</keyword>
<protein>
    <submittedName>
        <fullName evidence="1">3391_t:CDS:1</fullName>
    </submittedName>
</protein>
<proteinExistence type="predicted"/>
<evidence type="ECO:0000313" key="2">
    <source>
        <dbReference type="Proteomes" id="UP000789860"/>
    </source>
</evidence>
<evidence type="ECO:0000313" key="1">
    <source>
        <dbReference type="EMBL" id="CAG8631253.1"/>
    </source>
</evidence>
<reference evidence="1" key="1">
    <citation type="submission" date="2021-06" db="EMBL/GenBank/DDBJ databases">
        <authorList>
            <person name="Kallberg Y."/>
            <person name="Tangrot J."/>
            <person name="Rosling A."/>
        </authorList>
    </citation>
    <scope>NUCLEOTIDE SEQUENCE</scope>
    <source>
        <strain evidence="1">AU212A</strain>
    </source>
</reference>
<feature type="non-terminal residue" evidence="1">
    <location>
        <position position="1"/>
    </location>
</feature>